<feature type="domain" description="DUF4124" evidence="2">
    <location>
        <begin position="14"/>
        <end position="56"/>
    </location>
</feature>
<dbReference type="AlphaFoldDB" id="A0A7X0NKK5"/>
<evidence type="ECO:0000256" key="1">
    <source>
        <dbReference type="SAM" id="MobiDB-lite"/>
    </source>
</evidence>
<feature type="compositionally biased region" description="Polar residues" evidence="1">
    <location>
        <begin position="47"/>
        <end position="56"/>
    </location>
</feature>
<reference evidence="3 4" key="1">
    <citation type="submission" date="2020-08" db="EMBL/GenBank/DDBJ databases">
        <title>Genomic Encyclopedia of Type Strains, Phase IV (KMG-IV): sequencing the most valuable type-strain genomes for metagenomic binning, comparative biology and taxonomic classification.</title>
        <authorList>
            <person name="Goeker M."/>
        </authorList>
    </citation>
    <scope>NUCLEOTIDE SEQUENCE [LARGE SCALE GENOMIC DNA]</scope>
    <source>
        <strain evidence="3 4">DSM 26287</strain>
    </source>
</reference>
<evidence type="ECO:0000259" key="2">
    <source>
        <dbReference type="Pfam" id="PF13511"/>
    </source>
</evidence>
<comment type="caution">
    <text evidence="3">The sequence shown here is derived from an EMBL/GenBank/DDBJ whole genome shotgun (WGS) entry which is preliminary data.</text>
</comment>
<proteinExistence type="predicted"/>
<keyword evidence="4" id="KW-1185">Reference proteome</keyword>
<evidence type="ECO:0000313" key="3">
    <source>
        <dbReference type="EMBL" id="MBB6545154.1"/>
    </source>
</evidence>
<accession>A0A7X0NKK5</accession>
<protein>
    <recommendedName>
        <fullName evidence="2">DUF4124 domain-containing protein</fullName>
    </recommendedName>
</protein>
<dbReference type="EMBL" id="JACHHU010000052">
    <property type="protein sequence ID" value="MBB6545154.1"/>
    <property type="molecule type" value="Genomic_DNA"/>
</dbReference>
<name>A0A7X0NKK5_9GAMM</name>
<evidence type="ECO:0000313" key="4">
    <source>
        <dbReference type="Proteomes" id="UP000537141"/>
    </source>
</evidence>
<dbReference type="InterPro" id="IPR025392">
    <property type="entry name" value="DUF4124"/>
</dbReference>
<feature type="region of interest" description="Disordered" evidence="1">
    <location>
        <begin position="43"/>
        <end position="69"/>
    </location>
</feature>
<organism evidence="3 4">
    <name type="scientific">Thalassotalea piscium</name>
    <dbReference type="NCBI Taxonomy" id="1230533"/>
    <lineage>
        <taxon>Bacteria</taxon>
        <taxon>Pseudomonadati</taxon>
        <taxon>Pseudomonadota</taxon>
        <taxon>Gammaproteobacteria</taxon>
        <taxon>Alteromonadales</taxon>
        <taxon>Colwelliaceae</taxon>
        <taxon>Thalassotalea</taxon>
    </lineage>
</organism>
<gene>
    <name evidence="3" type="ORF">HNQ55_003697</name>
</gene>
<dbReference type="Proteomes" id="UP000537141">
    <property type="component" value="Unassembled WGS sequence"/>
</dbReference>
<sequence length="133" mass="15200">MKEKYIALVLVTVSFISSATNVTIYRWVDDKQVVHFSQQQPEHENYTELSMSSPKVNSPIEKTTEKEEKVDTQLAIQGSKDKCEEAKANLQTLMTYDKIQYKDEGGAIKILGKVQKQQQIQINKAQVEVYCRG</sequence>
<dbReference type="RefSeq" id="WP_184426878.1">
    <property type="nucleotide sequence ID" value="NZ_AP027362.1"/>
</dbReference>
<dbReference type="Pfam" id="PF13511">
    <property type="entry name" value="DUF4124"/>
    <property type="match status" value="1"/>
</dbReference>